<dbReference type="Proteomes" id="UP000245081">
    <property type="component" value="Unassembled WGS sequence"/>
</dbReference>
<organism evidence="1 2">
    <name type="scientific">Novimethylophilus kurashikiensis</name>
    <dbReference type="NCBI Taxonomy" id="1825523"/>
    <lineage>
        <taxon>Bacteria</taxon>
        <taxon>Pseudomonadati</taxon>
        <taxon>Pseudomonadota</taxon>
        <taxon>Betaproteobacteria</taxon>
        <taxon>Nitrosomonadales</taxon>
        <taxon>Methylophilaceae</taxon>
        <taxon>Novimethylophilus</taxon>
    </lineage>
</organism>
<dbReference type="GO" id="GO:0008483">
    <property type="term" value="F:transaminase activity"/>
    <property type="evidence" value="ECO:0007669"/>
    <property type="project" value="UniProtKB-KW"/>
</dbReference>
<keyword evidence="1" id="KW-0808">Transferase</keyword>
<proteinExistence type="predicted"/>
<dbReference type="EMBL" id="BDOQ01000007">
    <property type="protein sequence ID" value="GBG14241.1"/>
    <property type="molecule type" value="Genomic_DNA"/>
</dbReference>
<sequence length="67" mass="7772">MATPAVRDVVRACNRPSILNASRYELERLEHVLWVEIMANENITYDVLIAHRSLKTELALRTRTTLH</sequence>
<name>A0A2R5FC14_9PROT</name>
<evidence type="ECO:0000313" key="2">
    <source>
        <dbReference type="Proteomes" id="UP000245081"/>
    </source>
</evidence>
<reference evidence="1 2" key="1">
    <citation type="journal article" date="2018" name="Environ. Microbiol.">
        <title>Isolation and genomic characterization of Novimethylophilus kurashikiensis gen. nov. sp. nov., a new lanthanide-dependent methylotrophic species of Methylophilaceae.</title>
        <authorList>
            <person name="Lv H."/>
            <person name="Sahin N."/>
            <person name="Tani A."/>
        </authorList>
    </citation>
    <scope>NUCLEOTIDE SEQUENCE [LARGE SCALE GENOMIC DNA]</scope>
    <source>
        <strain evidence="1 2">La2-4</strain>
    </source>
</reference>
<keyword evidence="1" id="KW-0032">Aminotransferase</keyword>
<dbReference type="RefSeq" id="WP_146187150.1">
    <property type="nucleotide sequence ID" value="NZ_BDOQ01000007.1"/>
</dbReference>
<gene>
    <name evidence="1" type="ORF">NMK_1806</name>
</gene>
<dbReference type="AlphaFoldDB" id="A0A2R5FC14"/>
<accession>A0A2R5FC14</accession>
<evidence type="ECO:0000313" key="1">
    <source>
        <dbReference type="EMBL" id="GBG14241.1"/>
    </source>
</evidence>
<protein>
    <submittedName>
        <fullName evidence="1">Adenosylmethionine-8-amino-7-oxononanoate aminotransferase</fullName>
    </submittedName>
</protein>
<keyword evidence="2" id="KW-1185">Reference proteome</keyword>
<comment type="caution">
    <text evidence="1">The sequence shown here is derived from an EMBL/GenBank/DDBJ whole genome shotgun (WGS) entry which is preliminary data.</text>
</comment>